<dbReference type="Pfam" id="PF01844">
    <property type="entry name" value="HNH"/>
    <property type="match status" value="1"/>
</dbReference>
<name>A0A928YSB0_9GAMM</name>
<keyword evidence="2" id="KW-0255">Endonuclease</keyword>
<evidence type="ECO:0000259" key="1">
    <source>
        <dbReference type="Pfam" id="PF01844"/>
    </source>
</evidence>
<gene>
    <name evidence="2" type="ORF">C4F51_01335</name>
</gene>
<dbReference type="GO" id="GO:0004519">
    <property type="term" value="F:endonuclease activity"/>
    <property type="evidence" value="ECO:0007669"/>
    <property type="project" value="UniProtKB-KW"/>
</dbReference>
<evidence type="ECO:0000313" key="3">
    <source>
        <dbReference type="Proteomes" id="UP000652567"/>
    </source>
</evidence>
<dbReference type="Proteomes" id="UP000652567">
    <property type="component" value="Unassembled WGS sequence"/>
</dbReference>
<feature type="domain" description="HNH" evidence="1">
    <location>
        <begin position="196"/>
        <end position="246"/>
    </location>
</feature>
<dbReference type="EMBL" id="PRDL01000001">
    <property type="protein sequence ID" value="MBE8715829.1"/>
    <property type="molecule type" value="Genomic_DNA"/>
</dbReference>
<dbReference type="GO" id="GO:0008270">
    <property type="term" value="F:zinc ion binding"/>
    <property type="evidence" value="ECO:0007669"/>
    <property type="project" value="InterPro"/>
</dbReference>
<protein>
    <submittedName>
        <fullName evidence="2">Restriction endonuclease</fullName>
    </submittedName>
</protein>
<dbReference type="InterPro" id="IPR002711">
    <property type="entry name" value="HNH"/>
</dbReference>
<dbReference type="CDD" id="cd00085">
    <property type="entry name" value="HNHc"/>
    <property type="match status" value="1"/>
</dbReference>
<dbReference type="GO" id="GO:0003676">
    <property type="term" value="F:nucleic acid binding"/>
    <property type="evidence" value="ECO:0007669"/>
    <property type="project" value="InterPro"/>
</dbReference>
<keyword evidence="2" id="KW-0378">Hydrolase</keyword>
<comment type="caution">
    <text evidence="2">The sequence shown here is derived from an EMBL/GenBank/DDBJ whole genome shotgun (WGS) entry which is preliminary data.</text>
</comment>
<sequence>MELSKPQDLFSLVSGDTVSKRNLFDLIQYSKVESSPYWSSSEFAIGNTPQQGINWIGELPFVKAVIIKTRPGSYEEDGWSDDNKLAFHYSFKARNGNVNFKEKANNVLIKQPQHLYPILLFTESKAGWHYEGSFSVAEIEDKFVVLARKGSSIEDAIHNQDEAVYQEGERRYVTHLIAERSSAVVSAVKSSSSWVCEICSMDFHDKYGVKYIEAHHKMPISTYSAKYTIKPHDLALLCPNCHRAVHIHMKNSGLEYDEIIKILTPTS</sequence>
<evidence type="ECO:0000313" key="2">
    <source>
        <dbReference type="EMBL" id="MBE8715829.1"/>
    </source>
</evidence>
<proteinExistence type="predicted"/>
<dbReference type="RefSeq" id="WP_193906464.1">
    <property type="nucleotide sequence ID" value="NZ_PRDL01000001.1"/>
</dbReference>
<dbReference type="InterPro" id="IPR003615">
    <property type="entry name" value="HNH_nuc"/>
</dbReference>
<keyword evidence="2" id="KW-0540">Nuclease</keyword>
<dbReference type="AlphaFoldDB" id="A0A928YSB0"/>
<organism evidence="2 3">
    <name type="scientific">Cellvibrio polysaccharolyticus</name>
    <dbReference type="NCBI Taxonomy" id="2082724"/>
    <lineage>
        <taxon>Bacteria</taxon>
        <taxon>Pseudomonadati</taxon>
        <taxon>Pseudomonadota</taxon>
        <taxon>Gammaproteobacteria</taxon>
        <taxon>Cellvibrionales</taxon>
        <taxon>Cellvibrionaceae</taxon>
        <taxon>Cellvibrio</taxon>
    </lineage>
</organism>
<reference evidence="2" key="1">
    <citation type="submission" date="2018-07" db="EMBL/GenBank/DDBJ databases">
        <title>Genome assembly of strain Ka43.</title>
        <authorList>
            <person name="Kukolya J."/>
            <person name="Nagy I."/>
            <person name="Horvath B."/>
            <person name="Toth A."/>
        </authorList>
    </citation>
    <scope>NUCLEOTIDE SEQUENCE</scope>
    <source>
        <strain evidence="2">KB43</strain>
    </source>
</reference>
<accession>A0A928YSB0</accession>
<keyword evidence="3" id="KW-1185">Reference proteome</keyword>